<evidence type="ECO:0000259" key="4">
    <source>
        <dbReference type="Pfam" id="PF00593"/>
    </source>
</evidence>
<dbReference type="SUPFAM" id="SSF56935">
    <property type="entry name" value="Porins"/>
    <property type="match status" value="1"/>
</dbReference>
<feature type="chain" id="PRO_5045601710" evidence="3">
    <location>
        <begin position="18"/>
        <end position="1151"/>
    </location>
</feature>
<dbReference type="InterPro" id="IPR012910">
    <property type="entry name" value="Plug_dom"/>
</dbReference>
<keyword evidence="7" id="KW-1185">Reference proteome</keyword>
<proteinExistence type="inferred from homology"/>
<dbReference type="EMBL" id="JAGTXB010000005">
    <property type="protein sequence ID" value="MBS0028197.1"/>
    <property type="molecule type" value="Genomic_DNA"/>
</dbReference>
<dbReference type="Pfam" id="PF07715">
    <property type="entry name" value="Plug"/>
    <property type="match status" value="1"/>
</dbReference>
<organism evidence="6 7">
    <name type="scientific">Chitinophaga hostae</name>
    <dbReference type="NCBI Taxonomy" id="2831022"/>
    <lineage>
        <taxon>Bacteria</taxon>
        <taxon>Pseudomonadati</taxon>
        <taxon>Bacteroidota</taxon>
        <taxon>Chitinophagia</taxon>
        <taxon>Chitinophagales</taxon>
        <taxon>Chitinophagaceae</taxon>
        <taxon>Chitinophaga</taxon>
    </lineage>
</organism>
<evidence type="ECO:0000256" key="2">
    <source>
        <dbReference type="RuleBase" id="RU003357"/>
    </source>
</evidence>
<dbReference type="PROSITE" id="PS00018">
    <property type="entry name" value="EF_HAND_1"/>
    <property type="match status" value="1"/>
</dbReference>
<keyword evidence="2" id="KW-0798">TonB box</keyword>
<evidence type="ECO:0000256" key="1">
    <source>
        <dbReference type="PROSITE-ProRule" id="PRU01360"/>
    </source>
</evidence>
<dbReference type="PROSITE" id="PS52016">
    <property type="entry name" value="TONB_DEPENDENT_REC_3"/>
    <property type="match status" value="1"/>
</dbReference>
<evidence type="ECO:0000313" key="7">
    <source>
        <dbReference type="Proteomes" id="UP000676386"/>
    </source>
</evidence>
<dbReference type="InterPro" id="IPR018247">
    <property type="entry name" value="EF_Hand_1_Ca_BS"/>
</dbReference>
<dbReference type="InterPro" id="IPR037066">
    <property type="entry name" value="Plug_dom_sf"/>
</dbReference>
<comment type="subcellular location">
    <subcellularLocation>
        <location evidence="1">Cell outer membrane</location>
        <topology evidence="1">Multi-pass membrane protein</topology>
    </subcellularLocation>
</comment>
<protein>
    <submittedName>
        <fullName evidence="6">TonB-dependent receptor</fullName>
    </submittedName>
</protein>
<dbReference type="InterPro" id="IPR008969">
    <property type="entry name" value="CarboxyPept-like_regulatory"/>
</dbReference>
<reference evidence="6 7" key="1">
    <citation type="submission" date="2021-04" db="EMBL/GenBank/DDBJ databases">
        <title>Chitinophaga sp. nov., isolated from the rhizosphere soil.</title>
        <authorList>
            <person name="He S."/>
        </authorList>
    </citation>
    <scope>NUCLEOTIDE SEQUENCE [LARGE SCALE GENOMIC DNA]</scope>
    <source>
        <strain evidence="6 7">2R12</strain>
    </source>
</reference>
<dbReference type="InterPro" id="IPR023996">
    <property type="entry name" value="TonB-dep_OMP_SusC/RagA"/>
</dbReference>
<keyword evidence="3" id="KW-0732">Signal</keyword>
<dbReference type="Gene3D" id="2.170.130.10">
    <property type="entry name" value="TonB-dependent receptor, plug domain"/>
    <property type="match status" value="1"/>
</dbReference>
<keyword evidence="1 2" id="KW-0472">Membrane</keyword>
<evidence type="ECO:0000259" key="5">
    <source>
        <dbReference type="Pfam" id="PF07715"/>
    </source>
</evidence>
<dbReference type="Pfam" id="PF00593">
    <property type="entry name" value="TonB_dep_Rec_b-barrel"/>
    <property type="match status" value="1"/>
</dbReference>
<dbReference type="RefSeq" id="WP_211973305.1">
    <property type="nucleotide sequence ID" value="NZ_JAGTXB010000005.1"/>
</dbReference>
<dbReference type="NCBIfam" id="TIGR04056">
    <property type="entry name" value="OMP_RagA_SusC"/>
    <property type="match status" value="1"/>
</dbReference>
<dbReference type="InterPro" id="IPR000531">
    <property type="entry name" value="Beta-barrel_TonB"/>
</dbReference>
<dbReference type="NCBIfam" id="TIGR04057">
    <property type="entry name" value="SusC_RagA_signa"/>
    <property type="match status" value="1"/>
</dbReference>
<keyword evidence="1" id="KW-0813">Transport</keyword>
<sequence length="1151" mass="128344">MKLTALLLFTTCLHMHAAGYVQQVTISLEETRLEIVIKMLKKQTGYAFFCDYALLKQARPVSIHVKEMPLPEALLECFENQPLTYAIVGKTVVIQPKAIPRNRNAEETTPVEMVIKGRITNEKGEALPGVTIQVKGTDKGVITNDNGEYAITVPDEKVVLMVSFVGYEKVEMPVGGRVKLDITLKPANTGVNEVVVTAFGKKLRREAVVGSVATIQPEKLRIPASNLTNALAGQVAGVIAFQQSGQPGLDNSSFFIRGVTTFGYRQNPLILIDNVELTTNDLARLQVEDIESFSILKDASATALYGARGANGVILVTTRSGKEGRAKINLRLDQSFSGPTKSIELADPITYMRMYNDAVMTRDNKAIPFYTEDDIYNRTQTIANAPGSNKYVYPVVDWQDMLFKKRATNQRATINVSGGGPIARYMVSASASNDNGILKRNPMNNFNNNINYKNYQLRSNVNINISKNTEVVVRLWGNFNDYSGAITQDASFSTDLYRMAMRTSPVLFPAFYEPDSANLKAQHILFGNNPGNANNTSNVGYQNPYAEMLRGYKRFSESRMSATLELNQQLDMLVPGLSFRGFFTTNRFAYFANQMAYNPFYYMISPDKYDRSTNTYTLRWLNAATNSDPLPTEYLNFTALNTNASTFVQFQGQLEYDKKLGDHNIGASLNGVRQQSMNSQAKELLTALPYRNLNIAGRASYNYKSKYFVEFNAGYNGSERFSKNNRFGFFPTIGASWMVSREGFWNGRIADIVTSLKLRGSYGLTGNDAISDQRFFYLSDVNLQGGNGSSFGMNNQYSRPGVAIKNYENKNVTWEKAKIANAAIELSLFDKLNVVAEYWQQNRSNILMTRYIPASAGLEASIAANVGTTKIKGLDLTANYSQKLSGGAWVEFMSNLTFSRGRYGKYEEPAYAEPWRYKAGSLLGQQFGYIAERLFVDDKEAAASPSQLFGGRAPRGGDIKYRDLNGDGVITNADMAPIGFPTTPQLVYGFGFSAGYKSFDINARFQGQGRSSFFIDPNATSPFIPGDGAISGIAQVLKVYADSYWSEENRDLYAVYPRLGTNQNEISNNLQTSTWWMRDGSFLRLKMVEIGYALPGRIARRLSLNSCRIFLSGMNLLNFSKFKYWDIEQGGNAFNYPLQRVYNVGININFL</sequence>
<dbReference type="InterPro" id="IPR023997">
    <property type="entry name" value="TonB-dep_OMP_SusC/RagA_CS"/>
</dbReference>
<comment type="caution">
    <text evidence="6">The sequence shown here is derived from an EMBL/GenBank/DDBJ whole genome shotgun (WGS) entry which is preliminary data.</text>
</comment>
<keyword evidence="1" id="KW-1134">Transmembrane beta strand</keyword>
<feature type="domain" description="TonB-dependent receptor plug" evidence="5">
    <location>
        <begin position="207"/>
        <end position="313"/>
    </location>
</feature>
<dbReference type="Proteomes" id="UP000676386">
    <property type="component" value="Unassembled WGS sequence"/>
</dbReference>
<dbReference type="Gene3D" id="2.60.40.1120">
    <property type="entry name" value="Carboxypeptidase-like, regulatory domain"/>
    <property type="match status" value="1"/>
</dbReference>
<dbReference type="InterPro" id="IPR039426">
    <property type="entry name" value="TonB-dep_rcpt-like"/>
</dbReference>
<keyword evidence="6" id="KW-0675">Receptor</keyword>
<name>A0ABS5J181_9BACT</name>
<keyword evidence="1" id="KW-0998">Cell outer membrane</keyword>
<accession>A0ABS5J181</accession>
<gene>
    <name evidence="6" type="ORF">KE626_12840</name>
</gene>
<keyword evidence="1" id="KW-0812">Transmembrane</keyword>
<evidence type="ECO:0000313" key="6">
    <source>
        <dbReference type="EMBL" id="MBS0028197.1"/>
    </source>
</evidence>
<feature type="domain" description="TonB-dependent receptor-like beta-barrel" evidence="4">
    <location>
        <begin position="528"/>
        <end position="1005"/>
    </location>
</feature>
<evidence type="ECO:0000256" key="3">
    <source>
        <dbReference type="SAM" id="SignalP"/>
    </source>
</evidence>
<comment type="similarity">
    <text evidence="1 2">Belongs to the TonB-dependent receptor family.</text>
</comment>
<feature type="signal peptide" evidence="3">
    <location>
        <begin position="1"/>
        <end position="17"/>
    </location>
</feature>
<dbReference type="Pfam" id="PF13715">
    <property type="entry name" value="CarbopepD_reg_2"/>
    <property type="match status" value="1"/>
</dbReference>
<dbReference type="SUPFAM" id="SSF49464">
    <property type="entry name" value="Carboxypeptidase regulatory domain-like"/>
    <property type="match status" value="1"/>
</dbReference>